<evidence type="ECO:0000313" key="1">
    <source>
        <dbReference type="EMBL" id="AMD91734.1"/>
    </source>
</evidence>
<accession>A0A0X8JN10</accession>
<organism evidence="1 2">
    <name type="scientific">Desulfomicrobium orale DSM 12838</name>
    <dbReference type="NCBI Taxonomy" id="888061"/>
    <lineage>
        <taxon>Bacteria</taxon>
        <taxon>Pseudomonadati</taxon>
        <taxon>Thermodesulfobacteriota</taxon>
        <taxon>Desulfovibrionia</taxon>
        <taxon>Desulfovibrionales</taxon>
        <taxon>Desulfomicrobiaceae</taxon>
        <taxon>Desulfomicrobium</taxon>
    </lineage>
</organism>
<name>A0A0X8JN10_9BACT</name>
<evidence type="ECO:0000313" key="2">
    <source>
        <dbReference type="Proteomes" id="UP000063964"/>
    </source>
</evidence>
<protein>
    <submittedName>
        <fullName evidence="1">Uncharacterized protein</fullName>
    </submittedName>
</protein>
<keyword evidence="2" id="KW-1185">Reference proteome</keyword>
<gene>
    <name evidence="1" type="ORF">AXF15_00460</name>
</gene>
<sequence>MEELKKATFLRIDKLYRQYHQQLRLLLSSGTPLHKSLPELMVEEEDLHNRSFHLVCHTPPTVRKHQIILL</sequence>
<reference evidence="2" key="1">
    <citation type="submission" date="2016-02" db="EMBL/GenBank/DDBJ databases">
        <authorList>
            <person name="Holder M.E."/>
            <person name="Ajami N.J."/>
            <person name="Petrosino J.F."/>
        </authorList>
    </citation>
    <scope>NUCLEOTIDE SEQUENCE [LARGE SCALE GENOMIC DNA]</scope>
    <source>
        <strain evidence="2">DSM 12838</strain>
    </source>
</reference>
<dbReference type="EMBL" id="CP014230">
    <property type="protein sequence ID" value="AMD91734.1"/>
    <property type="molecule type" value="Genomic_DNA"/>
</dbReference>
<dbReference type="Proteomes" id="UP000063964">
    <property type="component" value="Chromosome"/>
</dbReference>
<dbReference type="KEGG" id="doa:AXF15_00460"/>
<dbReference type="AlphaFoldDB" id="A0A0X8JN10"/>
<proteinExistence type="predicted"/>